<keyword evidence="2" id="KW-1185">Reference proteome</keyword>
<name>A0A365H608_9ACTN</name>
<reference evidence="1 2" key="1">
    <citation type="submission" date="2018-06" db="EMBL/GenBank/DDBJ databases">
        <title>Actinomadura craniellae sp. nov. isolated from marine sponge Craniella sp.</title>
        <authorList>
            <person name="Li L."/>
            <person name="Xu Q.H."/>
            <person name="Lin H.W."/>
            <person name="Lu Y.H."/>
        </authorList>
    </citation>
    <scope>NUCLEOTIDE SEQUENCE [LARGE SCALE GENOMIC DNA]</scope>
    <source>
        <strain evidence="1 2">LHW63021</strain>
    </source>
</reference>
<comment type="caution">
    <text evidence="1">The sequence shown here is derived from an EMBL/GenBank/DDBJ whole genome shotgun (WGS) entry which is preliminary data.</text>
</comment>
<dbReference type="Proteomes" id="UP000251891">
    <property type="component" value="Unassembled WGS sequence"/>
</dbReference>
<accession>A0A365H608</accession>
<organism evidence="1 2">
    <name type="scientific">Actinomadura craniellae</name>
    <dbReference type="NCBI Taxonomy" id="2231787"/>
    <lineage>
        <taxon>Bacteria</taxon>
        <taxon>Bacillati</taxon>
        <taxon>Actinomycetota</taxon>
        <taxon>Actinomycetes</taxon>
        <taxon>Streptosporangiales</taxon>
        <taxon>Thermomonosporaceae</taxon>
        <taxon>Actinomadura</taxon>
    </lineage>
</organism>
<protein>
    <submittedName>
        <fullName evidence="1">Uncharacterized protein</fullName>
    </submittedName>
</protein>
<dbReference type="AlphaFoldDB" id="A0A365H608"/>
<proteinExistence type="predicted"/>
<sequence length="74" mass="8356">MYDEPISAETRVGGHPAAITWRGRRMHVRQVLSVWQMPGDARLYRVGVTTADGAAGMAEIVASPDTWRLRRYWA</sequence>
<evidence type="ECO:0000313" key="1">
    <source>
        <dbReference type="EMBL" id="RAY14550.1"/>
    </source>
</evidence>
<dbReference type="EMBL" id="QLYX01000005">
    <property type="protein sequence ID" value="RAY14550.1"/>
    <property type="molecule type" value="Genomic_DNA"/>
</dbReference>
<evidence type="ECO:0000313" key="2">
    <source>
        <dbReference type="Proteomes" id="UP000251891"/>
    </source>
</evidence>
<gene>
    <name evidence="1" type="ORF">DPM19_12270</name>
</gene>